<feature type="DNA-binding region" description="H-T-H motif" evidence="4">
    <location>
        <begin position="29"/>
        <end position="48"/>
    </location>
</feature>
<reference evidence="6" key="1">
    <citation type="journal article" date="2014" name="Int. J. Syst. Evol. Microbiol.">
        <title>Complete genome sequence of Corynebacterium casei LMG S-19264T (=DSM 44701T), isolated from a smear-ripened cheese.</title>
        <authorList>
            <consortium name="US DOE Joint Genome Institute (JGI-PGF)"/>
            <person name="Walter F."/>
            <person name="Albersmeier A."/>
            <person name="Kalinowski J."/>
            <person name="Ruckert C."/>
        </authorList>
    </citation>
    <scope>NUCLEOTIDE SEQUENCE</scope>
    <source>
        <strain evidence="6">JCM 19831</strain>
    </source>
</reference>
<keyword evidence="3" id="KW-0804">Transcription</keyword>
<evidence type="ECO:0000256" key="2">
    <source>
        <dbReference type="ARBA" id="ARBA00023125"/>
    </source>
</evidence>
<organism evidence="6 7">
    <name type="scientific">Dactylosporangium sucinum</name>
    <dbReference type="NCBI Taxonomy" id="1424081"/>
    <lineage>
        <taxon>Bacteria</taxon>
        <taxon>Bacillati</taxon>
        <taxon>Actinomycetota</taxon>
        <taxon>Actinomycetes</taxon>
        <taxon>Micromonosporales</taxon>
        <taxon>Micromonosporaceae</taxon>
        <taxon>Dactylosporangium</taxon>
    </lineage>
</organism>
<name>A0A917WWW5_9ACTN</name>
<reference evidence="6" key="2">
    <citation type="submission" date="2020-09" db="EMBL/GenBank/DDBJ databases">
        <authorList>
            <person name="Sun Q."/>
            <person name="Ohkuma M."/>
        </authorList>
    </citation>
    <scope>NUCLEOTIDE SEQUENCE</scope>
    <source>
        <strain evidence="6">JCM 19831</strain>
    </source>
</reference>
<feature type="domain" description="HTH tetR-type" evidence="5">
    <location>
        <begin position="6"/>
        <end position="66"/>
    </location>
</feature>
<dbReference type="PROSITE" id="PS50977">
    <property type="entry name" value="HTH_TETR_2"/>
    <property type="match status" value="1"/>
</dbReference>
<dbReference type="InterPro" id="IPR011075">
    <property type="entry name" value="TetR_C"/>
</dbReference>
<dbReference type="SUPFAM" id="SSF48498">
    <property type="entry name" value="Tetracyclin repressor-like, C-terminal domain"/>
    <property type="match status" value="1"/>
</dbReference>
<dbReference type="EMBL" id="BMPI01000020">
    <property type="protein sequence ID" value="GGM36730.1"/>
    <property type="molecule type" value="Genomic_DNA"/>
</dbReference>
<dbReference type="PANTHER" id="PTHR47506:SF3">
    <property type="entry name" value="HTH-TYPE TRANSCRIPTIONAL REGULATOR LMRA"/>
    <property type="match status" value="1"/>
</dbReference>
<proteinExistence type="predicted"/>
<accession>A0A917WWW5</accession>
<dbReference type="AlphaFoldDB" id="A0A917WWW5"/>
<evidence type="ECO:0000313" key="7">
    <source>
        <dbReference type="Proteomes" id="UP000642070"/>
    </source>
</evidence>
<dbReference type="RefSeq" id="WP_190251672.1">
    <property type="nucleotide sequence ID" value="NZ_BMPI01000020.1"/>
</dbReference>
<dbReference type="InterPro" id="IPR036271">
    <property type="entry name" value="Tet_transcr_reg_TetR-rel_C_sf"/>
</dbReference>
<evidence type="ECO:0000259" key="5">
    <source>
        <dbReference type="PROSITE" id="PS50977"/>
    </source>
</evidence>
<dbReference type="PRINTS" id="PR00455">
    <property type="entry name" value="HTHTETR"/>
</dbReference>
<dbReference type="Pfam" id="PF16925">
    <property type="entry name" value="TetR_C_13"/>
    <property type="match status" value="1"/>
</dbReference>
<dbReference type="InterPro" id="IPR001647">
    <property type="entry name" value="HTH_TetR"/>
</dbReference>
<sequence>MPRADGTTRDHLIESTRELLWERGYTATSPRAILDRAGAGQGSMYHHFTGKEDLAAAAMRDTAQQLLARTETDLAGDGSALERLKAYLLRQREVLRGCPVGRMTGDAEVLGSAVLQHVVAATFDELRGRIVAVICDGMDNDEFDGSVQPAELADTVLAVVQGGYVLARAAGDPAPFDRAVRGAVAMLEHTRKKDVR</sequence>
<keyword evidence="2 4" id="KW-0238">DNA-binding</keyword>
<dbReference type="Proteomes" id="UP000642070">
    <property type="component" value="Unassembled WGS sequence"/>
</dbReference>
<dbReference type="GO" id="GO:0003677">
    <property type="term" value="F:DNA binding"/>
    <property type="evidence" value="ECO:0007669"/>
    <property type="project" value="UniProtKB-UniRule"/>
</dbReference>
<protein>
    <submittedName>
        <fullName evidence="6">TetR family transcriptional regulator</fullName>
    </submittedName>
</protein>
<evidence type="ECO:0000256" key="3">
    <source>
        <dbReference type="ARBA" id="ARBA00023163"/>
    </source>
</evidence>
<evidence type="ECO:0000313" key="6">
    <source>
        <dbReference type="EMBL" id="GGM36730.1"/>
    </source>
</evidence>
<keyword evidence="1" id="KW-0805">Transcription regulation</keyword>
<evidence type="ECO:0000256" key="1">
    <source>
        <dbReference type="ARBA" id="ARBA00023015"/>
    </source>
</evidence>
<dbReference type="SUPFAM" id="SSF46689">
    <property type="entry name" value="Homeodomain-like"/>
    <property type="match status" value="1"/>
</dbReference>
<dbReference type="Pfam" id="PF00440">
    <property type="entry name" value="TetR_N"/>
    <property type="match status" value="1"/>
</dbReference>
<dbReference type="InterPro" id="IPR009057">
    <property type="entry name" value="Homeodomain-like_sf"/>
</dbReference>
<keyword evidence="7" id="KW-1185">Reference proteome</keyword>
<dbReference type="PANTHER" id="PTHR47506">
    <property type="entry name" value="TRANSCRIPTIONAL REGULATORY PROTEIN"/>
    <property type="match status" value="1"/>
</dbReference>
<gene>
    <name evidence="6" type="ORF">GCM10007977_042800</name>
</gene>
<comment type="caution">
    <text evidence="6">The sequence shown here is derived from an EMBL/GenBank/DDBJ whole genome shotgun (WGS) entry which is preliminary data.</text>
</comment>
<dbReference type="Gene3D" id="1.10.357.10">
    <property type="entry name" value="Tetracycline Repressor, domain 2"/>
    <property type="match status" value="1"/>
</dbReference>
<evidence type="ECO:0000256" key="4">
    <source>
        <dbReference type="PROSITE-ProRule" id="PRU00335"/>
    </source>
</evidence>